<dbReference type="AlphaFoldDB" id="A0A7V8E9U3"/>
<dbReference type="InterPro" id="IPR006694">
    <property type="entry name" value="Fatty_acid_hydroxylase"/>
</dbReference>
<feature type="domain" description="Fatty acid hydroxylase" evidence="2">
    <location>
        <begin position="64"/>
        <end position="220"/>
    </location>
</feature>
<protein>
    <submittedName>
        <fullName evidence="3">Fatty acid hydroxylase family protein</fullName>
    </submittedName>
</protein>
<gene>
    <name evidence="3" type="ORF">GN299_31280</name>
</gene>
<evidence type="ECO:0000313" key="4">
    <source>
        <dbReference type="Proteomes" id="UP000442695"/>
    </source>
</evidence>
<name>A0A7V8E9U3_PSEPU</name>
<evidence type="ECO:0000313" key="3">
    <source>
        <dbReference type="EMBL" id="KAF0250931.1"/>
    </source>
</evidence>
<evidence type="ECO:0000256" key="1">
    <source>
        <dbReference type="SAM" id="Phobius"/>
    </source>
</evidence>
<dbReference type="RefSeq" id="WP_156859955.1">
    <property type="nucleotide sequence ID" value="NZ_WOWR01000077.1"/>
</dbReference>
<keyword evidence="1" id="KW-1133">Transmembrane helix</keyword>
<proteinExistence type="predicted"/>
<accession>A0A7V8E9U3</accession>
<keyword evidence="1" id="KW-0812">Transmembrane</keyword>
<dbReference type="Pfam" id="PF04116">
    <property type="entry name" value="FA_hydroxylase"/>
    <property type="match status" value="1"/>
</dbReference>
<feature type="transmembrane region" description="Helical" evidence="1">
    <location>
        <begin position="126"/>
        <end position="146"/>
    </location>
</feature>
<sequence>MEIHNSPMNERQRRYREVYRSRTSGWYNGYVHAFLIFGIGLYAIFFFTMNLSEVLWWEWLTIPVVFLGGQWVEYYTHRFLLHRPKKSGMGRLLYVRHTLMHHQFFTAEEPRYANHRDWRVTLFPPFTLTISTLMMLPSALVAGWVISGNVGWLLMASTIGTYLFYEVLHFLCHVGDNWFVRHCPIVNTARRHHTAHHNHSIMMETNMSIVFPFWDWVYGTSDLDRGLIGHLFNGYSTKHIKKDLRQTAKTPHLLPHVSKASSKPGPEPANR</sequence>
<feature type="transmembrane region" description="Helical" evidence="1">
    <location>
        <begin position="30"/>
        <end position="49"/>
    </location>
</feature>
<keyword evidence="1" id="KW-0472">Membrane</keyword>
<organism evidence="3 4">
    <name type="scientific">Pseudomonas putida</name>
    <name type="common">Arthrobacter siderocapsulatus</name>
    <dbReference type="NCBI Taxonomy" id="303"/>
    <lineage>
        <taxon>Bacteria</taxon>
        <taxon>Pseudomonadati</taxon>
        <taxon>Pseudomonadota</taxon>
        <taxon>Gammaproteobacteria</taxon>
        <taxon>Pseudomonadales</taxon>
        <taxon>Pseudomonadaceae</taxon>
        <taxon>Pseudomonas</taxon>
    </lineage>
</organism>
<evidence type="ECO:0000259" key="2">
    <source>
        <dbReference type="Pfam" id="PF04116"/>
    </source>
</evidence>
<reference evidence="3 4" key="1">
    <citation type="submission" date="2019-12" db="EMBL/GenBank/DDBJ databases">
        <authorList>
            <person name="Woiski C."/>
        </authorList>
    </citation>
    <scope>NUCLEOTIDE SEQUENCE [LARGE SCALE GENOMIC DNA]</scope>
    <source>
        <strain evidence="3 4">BOE100</strain>
    </source>
</reference>
<dbReference type="EMBL" id="WOWR01000077">
    <property type="protein sequence ID" value="KAF0250931.1"/>
    <property type="molecule type" value="Genomic_DNA"/>
</dbReference>
<feature type="transmembrane region" description="Helical" evidence="1">
    <location>
        <begin position="152"/>
        <end position="172"/>
    </location>
</feature>
<comment type="caution">
    <text evidence="3">The sequence shown here is derived from an EMBL/GenBank/DDBJ whole genome shotgun (WGS) entry which is preliminary data.</text>
</comment>
<dbReference type="GO" id="GO:0008610">
    <property type="term" value="P:lipid biosynthetic process"/>
    <property type="evidence" value="ECO:0007669"/>
    <property type="project" value="InterPro"/>
</dbReference>
<dbReference type="GO" id="GO:0016491">
    <property type="term" value="F:oxidoreductase activity"/>
    <property type="evidence" value="ECO:0007669"/>
    <property type="project" value="InterPro"/>
</dbReference>
<dbReference type="GO" id="GO:0005506">
    <property type="term" value="F:iron ion binding"/>
    <property type="evidence" value="ECO:0007669"/>
    <property type="project" value="InterPro"/>
</dbReference>
<dbReference type="Proteomes" id="UP000442695">
    <property type="component" value="Unassembled WGS sequence"/>
</dbReference>
<feature type="transmembrane region" description="Helical" evidence="1">
    <location>
        <begin position="55"/>
        <end position="76"/>
    </location>
</feature>